<sequence length="317" mass="35364">MSVEVFSLGEILVDIIPVEPGSYVDGKLFEIHFGGAPANVAIGIARLGHRAGFIGAVGNDPFGEMLRSFLEMEGVNTKGVVVKKARTTLAFVILQKGGERDFFFYRLPWTETADTMLKPEDIDLSLVSKAKVLHISGVATAFPPLSEAVYIAMRHAFDNRLHVSFDPNYRGDIWGSGRRALEAMDRFLKITTLLTMGLDEVVNMFGSEDYRAVAENVMEMYRNIQYVAIRLGKRGAYVKSREKEVYVPAFEINAVDTTGAGDAWTAAFIVFYFLEKKDLETAVRLSNAFAALKCLRRGAVTGIPRRRELEEFTKNIR</sequence>
<dbReference type="InterPro" id="IPR002173">
    <property type="entry name" value="Carboh/pur_kinase_PfkB_CS"/>
</dbReference>
<evidence type="ECO:0000259" key="7">
    <source>
        <dbReference type="Pfam" id="PF00294"/>
    </source>
</evidence>
<comment type="caution">
    <text evidence="8">The sequence shown here is derived from an EMBL/GenBank/DDBJ whole genome shotgun (WGS) entry which is preliminary data.</text>
</comment>
<dbReference type="GO" id="GO:0005524">
    <property type="term" value="F:ATP binding"/>
    <property type="evidence" value="ECO:0007669"/>
    <property type="project" value="UniProtKB-KW"/>
</dbReference>
<organism evidence="8">
    <name type="scientific">Ignisphaera aggregans</name>
    <dbReference type="NCBI Taxonomy" id="334771"/>
    <lineage>
        <taxon>Archaea</taxon>
        <taxon>Thermoproteota</taxon>
        <taxon>Thermoprotei</taxon>
        <taxon>Desulfurococcales</taxon>
        <taxon>Desulfurococcaceae</taxon>
        <taxon>Ignisphaera</taxon>
    </lineage>
</organism>
<proteinExistence type="inferred from homology"/>
<evidence type="ECO:0000256" key="4">
    <source>
        <dbReference type="ARBA" id="ARBA00022777"/>
    </source>
</evidence>
<dbReference type="InterPro" id="IPR050306">
    <property type="entry name" value="PfkB_Carbo_kinase"/>
</dbReference>
<evidence type="ECO:0000256" key="3">
    <source>
        <dbReference type="ARBA" id="ARBA00022741"/>
    </source>
</evidence>
<evidence type="ECO:0000256" key="1">
    <source>
        <dbReference type="ARBA" id="ARBA00010688"/>
    </source>
</evidence>
<keyword evidence="4 6" id="KW-0418">Kinase</keyword>
<evidence type="ECO:0000256" key="5">
    <source>
        <dbReference type="ARBA" id="ARBA00022840"/>
    </source>
</evidence>
<dbReference type="GO" id="GO:0008865">
    <property type="term" value="F:fructokinase activity"/>
    <property type="evidence" value="ECO:0007669"/>
    <property type="project" value="UniProtKB-ARBA"/>
</dbReference>
<protein>
    <submittedName>
        <fullName evidence="8">Sugar kinase</fullName>
    </submittedName>
</protein>
<dbReference type="SUPFAM" id="SSF53613">
    <property type="entry name" value="Ribokinase-like"/>
    <property type="match status" value="1"/>
</dbReference>
<dbReference type="InterPro" id="IPR011611">
    <property type="entry name" value="PfkB_dom"/>
</dbReference>
<dbReference type="InterPro" id="IPR029056">
    <property type="entry name" value="Ribokinase-like"/>
</dbReference>
<dbReference type="GO" id="GO:0006000">
    <property type="term" value="P:fructose metabolic process"/>
    <property type="evidence" value="ECO:0007669"/>
    <property type="project" value="UniProtKB-ARBA"/>
</dbReference>
<dbReference type="Gene3D" id="3.40.1190.20">
    <property type="match status" value="1"/>
</dbReference>
<dbReference type="Pfam" id="PF00294">
    <property type="entry name" value="PfkB"/>
    <property type="match status" value="1"/>
</dbReference>
<name>A0A7J2U3I4_9CREN</name>
<keyword evidence="3" id="KW-0547">Nucleotide-binding</keyword>
<feature type="domain" description="Carbohydrate kinase PfkB" evidence="7">
    <location>
        <begin position="5"/>
        <end position="304"/>
    </location>
</feature>
<gene>
    <name evidence="8" type="ORF">ENO26_04540</name>
</gene>
<evidence type="ECO:0000313" key="8">
    <source>
        <dbReference type="EMBL" id="HEM66823.1"/>
    </source>
</evidence>
<dbReference type="EMBL" id="DSEU01000030">
    <property type="protein sequence ID" value="HEM66823.1"/>
    <property type="molecule type" value="Genomic_DNA"/>
</dbReference>
<dbReference type="AlphaFoldDB" id="A0A7J2U3I4"/>
<dbReference type="PANTHER" id="PTHR43085">
    <property type="entry name" value="HEXOKINASE FAMILY MEMBER"/>
    <property type="match status" value="1"/>
</dbReference>
<accession>A0A7J2U3I4</accession>
<dbReference type="CDD" id="cd01166">
    <property type="entry name" value="KdgK"/>
    <property type="match status" value="1"/>
</dbReference>
<evidence type="ECO:0000256" key="2">
    <source>
        <dbReference type="ARBA" id="ARBA00022679"/>
    </source>
</evidence>
<dbReference type="PRINTS" id="PR00990">
    <property type="entry name" value="RIBOKINASE"/>
</dbReference>
<dbReference type="PROSITE" id="PS00584">
    <property type="entry name" value="PFKB_KINASES_2"/>
    <property type="match status" value="1"/>
</dbReference>
<dbReference type="PANTHER" id="PTHR43085:SF1">
    <property type="entry name" value="PSEUDOURIDINE KINASE-RELATED"/>
    <property type="match status" value="1"/>
</dbReference>
<keyword evidence="2 6" id="KW-0808">Transferase</keyword>
<dbReference type="PROSITE" id="PS00583">
    <property type="entry name" value="PFKB_KINASES_1"/>
    <property type="match status" value="1"/>
</dbReference>
<evidence type="ECO:0000256" key="6">
    <source>
        <dbReference type="RuleBase" id="RU003704"/>
    </source>
</evidence>
<dbReference type="InterPro" id="IPR002139">
    <property type="entry name" value="Ribo/fructo_kinase"/>
</dbReference>
<reference evidence="8" key="1">
    <citation type="journal article" date="2020" name="mSystems">
        <title>Genome- and Community-Level Interaction Insights into Carbon Utilization and Element Cycling Functions of Hydrothermarchaeota in Hydrothermal Sediment.</title>
        <authorList>
            <person name="Zhou Z."/>
            <person name="Liu Y."/>
            <person name="Xu W."/>
            <person name="Pan J."/>
            <person name="Luo Z.H."/>
            <person name="Li M."/>
        </authorList>
    </citation>
    <scope>NUCLEOTIDE SEQUENCE [LARGE SCALE GENOMIC DNA]</scope>
    <source>
        <strain evidence="8">SpSt-125</strain>
    </source>
</reference>
<keyword evidence="5" id="KW-0067">ATP-binding</keyword>
<comment type="similarity">
    <text evidence="1 6">Belongs to the carbohydrate kinase PfkB family.</text>
</comment>